<comment type="caution">
    <text evidence="1">The sequence shown here is derived from an EMBL/GenBank/DDBJ whole genome shotgun (WGS) entry which is preliminary data.</text>
</comment>
<reference evidence="1" key="1">
    <citation type="journal article" date="2020" name="Phytopathology">
        <title>Genome sequence of the chestnut blight fungus Cryphonectria parasitica EP155: A fundamental resource for an archetypical invasive plant pathogen.</title>
        <authorList>
            <person name="Crouch J.A."/>
            <person name="Dawe A."/>
            <person name="Aerts A."/>
            <person name="Barry K."/>
            <person name="Churchill A.C.L."/>
            <person name="Grimwood J."/>
            <person name="Hillman B."/>
            <person name="Milgroom M.G."/>
            <person name="Pangilinan J."/>
            <person name="Smith M."/>
            <person name="Salamov A."/>
            <person name="Schmutz J."/>
            <person name="Yadav J."/>
            <person name="Grigoriev I.V."/>
            <person name="Nuss D."/>
        </authorList>
    </citation>
    <scope>NUCLEOTIDE SEQUENCE</scope>
    <source>
        <strain evidence="1">EP155</strain>
    </source>
</reference>
<evidence type="ECO:0000313" key="2">
    <source>
        <dbReference type="Proteomes" id="UP000803844"/>
    </source>
</evidence>
<gene>
    <name evidence="1" type="ORF">M406DRAFT_64745</name>
</gene>
<dbReference type="GeneID" id="63842022"/>
<protein>
    <submittedName>
        <fullName evidence="1">Uncharacterized protein</fullName>
    </submittedName>
</protein>
<dbReference type="AlphaFoldDB" id="A0A9P4XVE4"/>
<dbReference type="RefSeq" id="XP_040772511.1">
    <property type="nucleotide sequence ID" value="XM_040924893.1"/>
</dbReference>
<keyword evidence="2" id="KW-1185">Reference proteome</keyword>
<proteinExistence type="predicted"/>
<evidence type="ECO:0000313" key="1">
    <source>
        <dbReference type="EMBL" id="KAF3761532.1"/>
    </source>
</evidence>
<dbReference type="EMBL" id="MU032351">
    <property type="protein sequence ID" value="KAF3761532.1"/>
    <property type="molecule type" value="Genomic_DNA"/>
</dbReference>
<accession>A0A9P4XVE4</accession>
<dbReference type="OrthoDB" id="10610063at2759"/>
<dbReference type="Proteomes" id="UP000803844">
    <property type="component" value="Unassembled WGS sequence"/>
</dbReference>
<name>A0A9P4XVE4_CRYP1</name>
<sequence length="78" mass="9296">MGHDQVYYGHSKRSGNVGLHMREDDEWAQSYHQQWAMGYRQQWTAGYQDPLRDGWHDFDYRRHMRRGSPPGTPIGQAF</sequence>
<organism evidence="1 2">
    <name type="scientific">Cryphonectria parasitica (strain ATCC 38755 / EP155)</name>
    <dbReference type="NCBI Taxonomy" id="660469"/>
    <lineage>
        <taxon>Eukaryota</taxon>
        <taxon>Fungi</taxon>
        <taxon>Dikarya</taxon>
        <taxon>Ascomycota</taxon>
        <taxon>Pezizomycotina</taxon>
        <taxon>Sordariomycetes</taxon>
        <taxon>Sordariomycetidae</taxon>
        <taxon>Diaporthales</taxon>
        <taxon>Cryphonectriaceae</taxon>
        <taxon>Cryphonectria-Endothia species complex</taxon>
        <taxon>Cryphonectria</taxon>
    </lineage>
</organism>